<evidence type="ECO:0000313" key="2">
    <source>
        <dbReference type="Proteomes" id="UP000198226"/>
    </source>
</evidence>
<evidence type="ECO:0008006" key="3">
    <source>
        <dbReference type="Google" id="ProtNLM"/>
    </source>
</evidence>
<protein>
    <recommendedName>
        <fullName evidence="3">Peptide zinc metalloprotease protein</fullName>
    </recommendedName>
</protein>
<dbReference type="OrthoDB" id="4515621at2"/>
<name>A0A125Q1X0_9ACTN</name>
<dbReference type="AlphaFoldDB" id="A0A125Q1X0"/>
<organism evidence="1 2">
    <name type="scientific">Micromonospora rifamycinica</name>
    <dbReference type="NCBI Taxonomy" id="291594"/>
    <lineage>
        <taxon>Bacteria</taxon>
        <taxon>Bacillati</taxon>
        <taxon>Actinomycetota</taxon>
        <taxon>Actinomycetes</taxon>
        <taxon>Micromonosporales</taxon>
        <taxon>Micromonosporaceae</taxon>
        <taxon>Micromonospora</taxon>
    </lineage>
</organism>
<accession>A0A125Q1X0</accession>
<dbReference type="Proteomes" id="UP000198226">
    <property type="component" value="Chromosome I"/>
</dbReference>
<gene>
    <name evidence="1" type="ORF">GA0070623_1560</name>
</gene>
<proteinExistence type="predicted"/>
<sequence length="428" mass="46718">MAVNTAESVVTVRPFVSTVDGSDVIIGDTGRKVYLAIPAEGLDILNALAEGRTMAEAARIYERKHGESVDVEDFVAVLADEGFVVRGEEPKAAAEPAHQHAHQMIRRWSFDWIPEATARRLTGPAVILPGLAVILAGVALVIADPGMIPGSRALLFEGGNFAVLTVVSVTLAMIGLSLHELAHAMAARSVGVSATLGISNLMYVLVAQTDISGIWMASKRARYKAFLAGFFVDAFFGSLLIAFIYATRHDLIAVPGWASLLASAALLTFLVRIGFQFFFYLRTDVYYVIATALNCRNLMSDTERFLSNGFKRLTFRRDKVVSQAGVPRGEMRKVRVYAAVWVFGRIFGLFALVFTILPLLWVYLEQFVLLALGEPTRFSSADFATVAVLAGLLNGGGLAMWGRNLWRGWRRRRAEDARTLARQAATAA</sequence>
<dbReference type="EMBL" id="LT607752">
    <property type="protein sequence ID" value="SCG48274.1"/>
    <property type="molecule type" value="Genomic_DNA"/>
</dbReference>
<keyword evidence="2" id="KW-1185">Reference proteome</keyword>
<evidence type="ECO:0000313" key="1">
    <source>
        <dbReference type="EMBL" id="SCG48274.1"/>
    </source>
</evidence>
<dbReference type="RefSeq" id="WP_067304298.1">
    <property type="nucleotide sequence ID" value="NZ_LRMV01000022.1"/>
</dbReference>
<reference evidence="2" key="1">
    <citation type="submission" date="2016-06" db="EMBL/GenBank/DDBJ databases">
        <authorList>
            <person name="Varghese N."/>
            <person name="Submissions Spin"/>
        </authorList>
    </citation>
    <scope>NUCLEOTIDE SEQUENCE [LARGE SCALE GENOMIC DNA]</scope>
    <source>
        <strain evidence="2">DSM 44983</strain>
    </source>
</reference>